<dbReference type="Proteomes" id="UP000489600">
    <property type="component" value="Unassembled WGS sequence"/>
</dbReference>
<protein>
    <recommendedName>
        <fullName evidence="4">Secreted protein</fullName>
    </recommendedName>
</protein>
<accession>A0A565AXC3</accession>
<dbReference type="EMBL" id="CABITT030000002">
    <property type="protein sequence ID" value="VVA93693.1"/>
    <property type="molecule type" value="Genomic_DNA"/>
</dbReference>
<sequence length="58" mass="6301">MACIVSGFMALRLSLLFVAVASHPTAGSKVFNVQNIMVLNATAKLIMPMESLMFRSKI</sequence>
<comment type="caution">
    <text evidence="2">The sequence shown here is derived from an EMBL/GenBank/DDBJ whole genome shotgun (WGS) entry which is preliminary data.</text>
</comment>
<feature type="chain" id="PRO_5021991151" description="Secreted protein" evidence="1">
    <location>
        <begin position="28"/>
        <end position="58"/>
    </location>
</feature>
<keyword evidence="1" id="KW-0732">Signal</keyword>
<dbReference type="AlphaFoldDB" id="A0A565AXC3"/>
<feature type="signal peptide" evidence="1">
    <location>
        <begin position="1"/>
        <end position="27"/>
    </location>
</feature>
<keyword evidence="3" id="KW-1185">Reference proteome</keyword>
<name>A0A565AXC3_9BRAS</name>
<proteinExistence type="predicted"/>
<evidence type="ECO:0000313" key="2">
    <source>
        <dbReference type="EMBL" id="VVA93693.1"/>
    </source>
</evidence>
<organism evidence="2 3">
    <name type="scientific">Arabis nemorensis</name>
    <dbReference type="NCBI Taxonomy" id="586526"/>
    <lineage>
        <taxon>Eukaryota</taxon>
        <taxon>Viridiplantae</taxon>
        <taxon>Streptophyta</taxon>
        <taxon>Embryophyta</taxon>
        <taxon>Tracheophyta</taxon>
        <taxon>Spermatophyta</taxon>
        <taxon>Magnoliopsida</taxon>
        <taxon>eudicotyledons</taxon>
        <taxon>Gunneridae</taxon>
        <taxon>Pentapetalae</taxon>
        <taxon>rosids</taxon>
        <taxon>malvids</taxon>
        <taxon>Brassicales</taxon>
        <taxon>Brassicaceae</taxon>
        <taxon>Arabideae</taxon>
        <taxon>Arabis</taxon>
    </lineage>
</organism>
<reference evidence="2" key="1">
    <citation type="submission" date="2019-07" db="EMBL/GenBank/DDBJ databases">
        <authorList>
            <person name="Dittberner H."/>
        </authorList>
    </citation>
    <scope>NUCLEOTIDE SEQUENCE [LARGE SCALE GENOMIC DNA]</scope>
</reference>
<gene>
    <name evidence="2" type="ORF">ANE_LOCUS4138</name>
</gene>
<evidence type="ECO:0000256" key="1">
    <source>
        <dbReference type="SAM" id="SignalP"/>
    </source>
</evidence>
<evidence type="ECO:0000313" key="3">
    <source>
        <dbReference type="Proteomes" id="UP000489600"/>
    </source>
</evidence>
<evidence type="ECO:0008006" key="4">
    <source>
        <dbReference type="Google" id="ProtNLM"/>
    </source>
</evidence>